<gene>
    <name evidence="1" type="ORF">RRG08_034134</name>
</gene>
<reference evidence="1" key="1">
    <citation type="journal article" date="2023" name="G3 (Bethesda)">
        <title>A reference genome for the long-term kleptoplast-retaining sea slug Elysia crispata morphotype clarki.</title>
        <authorList>
            <person name="Eastman K.E."/>
            <person name="Pendleton A.L."/>
            <person name="Shaikh M.A."/>
            <person name="Suttiyut T."/>
            <person name="Ogas R."/>
            <person name="Tomko P."/>
            <person name="Gavelis G."/>
            <person name="Widhalm J.R."/>
            <person name="Wisecaver J.H."/>
        </authorList>
    </citation>
    <scope>NUCLEOTIDE SEQUENCE</scope>
    <source>
        <strain evidence="1">ECLA1</strain>
    </source>
</reference>
<comment type="caution">
    <text evidence="1">The sequence shown here is derived from an EMBL/GenBank/DDBJ whole genome shotgun (WGS) entry which is preliminary data.</text>
</comment>
<dbReference type="AlphaFoldDB" id="A0AAE1DIY4"/>
<dbReference type="Proteomes" id="UP001283361">
    <property type="component" value="Unassembled WGS sequence"/>
</dbReference>
<evidence type="ECO:0000313" key="1">
    <source>
        <dbReference type="EMBL" id="KAK3771118.1"/>
    </source>
</evidence>
<accession>A0AAE1DIY4</accession>
<keyword evidence="2" id="KW-1185">Reference proteome</keyword>
<proteinExistence type="predicted"/>
<organism evidence="1 2">
    <name type="scientific">Elysia crispata</name>
    <name type="common">lettuce slug</name>
    <dbReference type="NCBI Taxonomy" id="231223"/>
    <lineage>
        <taxon>Eukaryota</taxon>
        <taxon>Metazoa</taxon>
        <taxon>Spiralia</taxon>
        <taxon>Lophotrochozoa</taxon>
        <taxon>Mollusca</taxon>
        <taxon>Gastropoda</taxon>
        <taxon>Heterobranchia</taxon>
        <taxon>Euthyneura</taxon>
        <taxon>Panpulmonata</taxon>
        <taxon>Sacoglossa</taxon>
        <taxon>Placobranchoidea</taxon>
        <taxon>Plakobranchidae</taxon>
        <taxon>Elysia</taxon>
    </lineage>
</organism>
<evidence type="ECO:0000313" key="2">
    <source>
        <dbReference type="Proteomes" id="UP001283361"/>
    </source>
</evidence>
<name>A0AAE1DIY4_9GAST</name>
<protein>
    <submittedName>
        <fullName evidence="1">Uncharacterized protein</fullName>
    </submittedName>
</protein>
<dbReference type="EMBL" id="JAWDGP010003771">
    <property type="protein sequence ID" value="KAK3771118.1"/>
    <property type="molecule type" value="Genomic_DNA"/>
</dbReference>
<sequence>MHIRLNLFYFEIVYPLNKAIGTYTDDFEYPFFVILNKLLSVHPITEFKVDKLIIVHLWLPVINIDCYAASVDGASGVVPHDLHHPITIQQRIQHVSPTASRPNVHCPRATIKWPIITFTVSGAGGRALEGREAGPV</sequence>